<dbReference type="Proteomes" id="UP001075354">
    <property type="component" value="Chromosome 15"/>
</dbReference>
<name>A0AAV7X606_9NEOP</name>
<organism evidence="2 3">
    <name type="scientific">Megalurothrips usitatus</name>
    <name type="common">bean blossom thrips</name>
    <dbReference type="NCBI Taxonomy" id="439358"/>
    <lineage>
        <taxon>Eukaryota</taxon>
        <taxon>Metazoa</taxon>
        <taxon>Ecdysozoa</taxon>
        <taxon>Arthropoda</taxon>
        <taxon>Hexapoda</taxon>
        <taxon>Insecta</taxon>
        <taxon>Pterygota</taxon>
        <taxon>Neoptera</taxon>
        <taxon>Paraneoptera</taxon>
        <taxon>Thysanoptera</taxon>
        <taxon>Terebrantia</taxon>
        <taxon>Thripoidea</taxon>
        <taxon>Thripidae</taxon>
        <taxon>Megalurothrips</taxon>
    </lineage>
</organism>
<dbReference type="InterPro" id="IPR001251">
    <property type="entry name" value="CRAL-TRIO_dom"/>
</dbReference>
<dbReference type="GO" id="GO:1902936">
    <property type="term" value="F:phosphatidylinositol bisphosphate binding"/>
    <property type="evidence" value="ECO:0007669"/>
    <property type="project" value="TreeGrafter"/>
</dbReference>
<dbReference type="SUPFAM" id="SSF46938">
    <property type="entry name" value="CRAL/TRIO N-terminal domain"/>
    <property type="match status" value="1"/>
</dbReference>
<feature type="domain" description="CRAL-TRIO" evidence="1">
    <location>
        <begin position="101"/>
        <end position="263"/>
    </location>
</feature>
<reference evidence="2" key="1">
    <citation type="submission" date="2022-12" db="EMBL/GenBank/DDBJ databases">
        <title>Chromosome-level genome assembly of the bean flower thrips Megalurothrips usitatus.</title>
        <authorList>
            <person name="Ma L."/>
            <person name="Liu Q."/>
            <person name="Li H."/>
            <person name="Cai W."/>
        </authorList>
    </citation>
    <scope>NUCLEOTIDE SEQUENCE</scope>
    <source>
        <strain evidence="2">Cailab_2022a</strain>
    </source>
</reference>
<sequence length="290" mass="33363">MGARDSDLSDLTDLPAWAPDAFRLDEELRVNSRLKREDLDELKAWVDRQRSLPPIRDSDLVKFLHSCDYDVLAAEQCVSYHYRLRLTEPPLFLGRDVRLQGLRNIAQVADFVVVPRLAPDGSRILINGLKDPDPTKYEFADHQKLFLMMMDALLLAEPTLPGVYIVYDLSEGRLSHFWKFGFFQQRKLFAYLQSGLPLKLNGVILLHTPAFISTVMKVLRTVADRKRLDETKMLEGDDYTELHKLLPKECLPSDYGGTLPSRKELHDQTISRLDSLRDYFAADDEALKKK</sequence>
<evidence type="ECO:0000313" key="2">
    <source>
        <dbReference type="EMBL" id="KAJ1520159.1"/>
    </source>
</evidence>
<dbReference type="SUPFAM" id="SSF52087">
    <property type="entry name" value="CRAL/TRIO domain"/>
    <property type="match status" value="1"/>
</dbReference>
<proteinExistence type="predicted"/>
<evidence type="ECO:0000259" key="1">
    <source>
        <dbReference type="PROSITE" id="PS50191"/>
    </source>
</evidence>
<evidence type="ECO:0000313" key="3">
    <source>
        <dbReference type="Proteomes" id="UP001075354"/>
    </source>
</evidence>
<dbReference type="Pfam" id="PF00650">
    <property type="entry name" value="CRAL_TRIO"/>
    <property type="match status" value="1"/>
</dbReference>
<accession>A0AAV7X606</accession>
<comment type="caution">
    <text evidence="2">The sequence shown here is derived from an EMBL/GenBank/DDBJ whole genome shotgun (WGS) entry which is preliminary data.</text>
</comment>
<protein>
    <recommendedName>
        <fullName evidence="1">CRAL-TRIO domain-containing protein</fullName>
    </recommendedName>
</protein>
<dbReference type="Gene3D" id="3.40.525.10">
    <property type="entry name" value="CRAL-TRIO lipid binding domain"/>
    <property type="match status" value="1"/>
</dbReference>
<dbReference type="PROSITE" id="PS50191">
    <property type="entry name" value="CRAL_TRIO"/>
    <property type="match status" value="1"/>
</dbReference>
<dbReference type="EMBL" id="JAPTSV010000015">
    <property type="protein sequence ID" value="KAJ1520159.1"/>
    <property type="molecule type" value="Genomic_DNA"/>
</dbReference>
<dbReference type="PANTHER" id="PTHR10174:SF213">
    <property type="entry name" value="CRAL-TRIO DOMAIN-CONTAINING PROTEIN"/>
    <property type="match status" value="1"/>
</dbReference>
<dbReference type="GO" id="GO:0016020">
    <property type="term" value="C:membrane"/>
    <property type="evidence" value="ECO:0007669"/>
    <property type="project" value="TreeGrafter"/>
</dbReference>
<dbReference type="PANTHER" id="PTHR10174">
    <property type="entry name" value="ALPHA-TOCOPHEROL TRANSFER PROTEIN-RELATED"/>
    <property type="match status" value="1"/>
</dbReference>
<dbReference type="InterPro" id="IPR036865">
    <property type="entry name" value="CRAL-TRIO_dom_sf"/>
</dbReference>
<dbReference type="InterPro" id="IPR036273">
    <property type="entry name" value="CRAL/TRIO_N_dom_sf"/>
</dbReference>
<keyword evidence="3" id="KW-1185">Reference proteome</keyword>
<dbReference type="AlphaFoldDB" id="A0AAV7X606"/>
<gene>
    <name evidence="2" type="ORF">ONE63_004375</name>
</gene>
<dbReference type="CDD" id="cd00170">
    <property type="entry name" value="SEC14"/>
    <property type="match status" value="1"/>
</dbReference>